<dbReference type="InterPro" id="IPR013785">
    <property type="entry name" value="Aldolase_TIM"/>
</dbReference>
<keyword evidence="6 9" id="KW-0822">Tryptophan biosynthesis</keyword>
<keyword evidence="7 9" id="KW-0057">Aromatic amino acid biosynthesis</keyword>
<evidence type="ECO:0000256" key="8">
    <source>
        <dbReference type="ARBA" id="ARBA00023235"/>
    </source>
</evidence>
<reference evidence="11 12" key="1">
    <citation type="journal article" date="2015" name="Stand. Genomic Sci.">
        <title>Genomic Encyclopedia of Bacterial and Archaeal Type Strains, Phase III: the genomes of soil and plant-associated and newly described type strains.</title>
        <authorList>
            <person name="Whitman W.B."/>
            <person name="Woyke T."/>
            <person name="Klenk H.P."/>
            <person name="Zhou Y."/>
            <person name="Lilburn T.G."/>
            <person name="Beck B.J."/>
            <person name="De Vos P."/>
            <person name="Vandamme P."/>
            <person name="Eisen J.A."/>
            <person name="Garrity G."/>
            <person name="Hugenholtz P."/>
            <person name="Kyrpides N.C."/>
        </authorList>
    </citation>
    <scope>NUCLEOTIDE SEQUENCE [LARGE SCALE GENOMIC DNA]</scope>
    <source>
        <strain evidence="11 12">A3</strain>
    </source>
</reference>
<dbReference type="CDD" id="cd00405">
    <property type="entry name" value="PRAI"/>
    <property type="match status" value="1"/>
</dbReference>
<name>A0A4R2I5B0_9GAMM</name>
<evidence type="ECO:0000256" key="2">
    <source>
        <dbReference type="ARBA" id="ARBA00004664"/>
    </source>
</evidence>
<evidence type="ECO:0000256" key="9">
    <source>
        <dbReference type="HAMAP-Rule" id="MF_00135"/>
    </source>
</evidence>
<evidence type="ECO:0000256" key="1">
    <source>
        <dbReference type="ARBA" id="ARBA00001164"/>
    </source>
</evidence>
<dbReference type="UniPathway" id="UPA00035">
    <property type="reaction ID" value="UER00042"/>
</dbReference>
<evidence type="ECO:0000313" key="11">
    <source>
        <dbReference type="EMBL" id="TCO38318.1"/>
    </source>
</evidence>
<evidence type="ECO:0000256" key="6">
    <source>
        <dbReference type="ARBA" id="ARBA00022822"/>
    </source>
</evidence>
<evidence type="ECO:0000256" key="7">
    <source>
        <dbReference type="ARBA" id="ARBA00023141"/>
    </source>
</evidence>
<evidence type="ECO:0000256" key="3">
    <source>
        <dbReference type="ARBA" id="ARBA00012572"/>
    </source>
</evidence>
<dbReference type="InterPro" id="IPR044643">
    <property type="entry name" value="TrpF_fam"/>
</dbReference>
<keyword evidence="8 9" id="KW-0413">Isomerase</keyword>
<comment type="catalytic activity">
    <reaction evidence="1 9">
        <text>N-(5-phospho-beta-D-ribosyl)anthranilate = 1-(2-carboxyphenylamino)-1-deoxy-D-ribulose 5-phosphate</text>
        <dbReference type="Rhea" id="RHEA:21540"/>
        <dbReference type="ChEBI" id="CHEBI:18277"/>
        <dbReference type="ChEBI" id="CHEBI:58613"/>
        <dbReference type="EC" id="5.3.1.24"/>
    </reaction>
</comment>
<sequence length="210" mass="22570">MSTRIKFCGITRPQDARLAVDLGIEAIGLVFTRRSQRFIGISQAREIRRMLPPFMMAVALFMDDDPGWIEEVIAGVQPDLLQFHGAEPGSFASSFSRRYVKAVPMASVDDAVAYVGLHPAASGFLLDSHALGALGGTGETFDWRRAPRLGRSTILAGGLTADNVAQAIALVRPYAVDVSSGIETAPGIKDPARMRRFVEAVRNADAAIGK</sequence>
<dbReference type="SUPFAM" id="SSF51366">
    <property type="entry name" value="Ribulose-phoshate binding barrel"/>
    <property type="match status" value="1"/>
</dbReference>
<organism evidence="11 12">
    <name type="scientific">Dokdonella fugitiva</name>
    <dbReference type="NCBI Taxonomy" id="328517"/>
    <lineage>
        <taxon>Bacteria</taxon>
        <taxon>Pseudomonadati</taxon>
        <taxon>Pseudomonadota</taxon>
        <taxon>Gammaproteobacteria</taxon>
        <taxon>Lysobacterales</taxon>
        <taxon>Rhodanobacteraceae</taxon>
        <taxon>Dokdonella</taxon>
    </lineage>
</organism>
<evidence type="ECO:0000259" key="10">
    <source>
        <dbReference type="Pfam" id="PF00697"/>
    </source>
</evidence>
<comment type="caution">
    <text evidence="11">The sequence shown here is derived from an EMBL/GenBank/DDBJ whole genome shotgun (WGS) entry which is preliminary data.</text>
</comment>
<proteinExistence type="inferred from homology"/>
<comment type="pathway">
    <text evidence="2 9">Amino-acid biosynthesis; L-tryptophan biosynthesis; L-tryptophan from chorismate: step 3/5.</text>
</comment>
<evidence type="ECO:0000256" key="5">
    <source>
        <dbReference type="ARBA" id="ARBA00022605"/>
    </source>
</evidence>
<keyword evidence="5 9" id="KW-0028">Amino-acid biosynthesis</keyword>
<dbReference type="PANTHER" id="PTHR42894">
    <property type="entry name" value="N-(5'-PHOSPHORIBOSYL)ANTHRANILATE ISOMERASE"/>
    <property type="match status" value="1"/>
</dbReference>
<protein>
    <recommendedName>
        <fullName evidence="4 9">N-(5'-phosphoribosyl)anthranilate isomerase</fullName>
        <shortName evidence="9">PRAI</shortName>
        <ecNumber evidence="3 9">5.3.1.24</ecNumber>
    </recommendedName>
</protein>
<dbReference type="InterPro" id="IPR011060">
    <property type="entry name" value="RibuloseP-bd_barrel"/>
</dbReference>
<dbReference type="NCBIfam" id="NF002298">
    <property type="entry name" value="PRK01222.1-4"/>
    <property type="match status" value="1"/>
</dbReference>
<dbReference type="GO" id="GO:0004640">
    <property type="term" value="F:phosphoribosylanthranilate isomerase activity"/>
    <property type="evidence" value="ECO:0007669"/>
    <property type="project" value="UniProtKB-UniRule"/>
</dbReference>
<dbReference type="RefSeq" id="WP_241988107.1">
    <property type="nucleotide sequence ID" value="NZ_JACGXM010000015.1"/>
</dbReference>
<feature type="domain" description="N-(5'phosphoribosyl) anthranilate isomerase (PRAI)" evidence="10">
    <location>
        <begin position="6"/>
        <end position="199"/>
    </location>
</feature>
<dbReference type="EMBL" id="SLWQ01000008">
    <property type="protein sequence ID" value="TCO38318.1"/>
    <property type="molecule type" value="Genomic_DNA"/>
</dbReference>
<dbReference type="HAMAP" id="MF_00135">
    <property type="entry name" value="PRAI"/>
    <property type="match status" value="1"/>
</dbReference>
<evidence type="ECO:0000313" key="12">
    <source>
        <dbReference type="Proteomes" id="UP000294862"/>
    </source>
</evidence>
<dbReference type="EC" id="5.3.1.24" evidence="3 9"/>
<dbReference type="Pfam" id="PF00697">
    <property type="entry name" value="PRAI"/>
    <property type="match status" value="1"/>
</dbReference>
<dbReference type="Proteomes" id="UP000294862">
    <property type="component" value="Unassembled WGS sequence"/>
</dbReference>
<comment type="similarity">
    <text evidence="9">Belongs to the TrpF family.</text>
</comment>
<evidence type="ECO:0000256" key="4">
    <source>
        <dbReference type="ARBA" id="ARBA00022272"/>
    </source>
</evidence>
<accession>A0A4R2I5B0</accession>
<dbReference type="Gene3D" id="3.20.20.70">
    <property type="entry name" value="Aldolase class I"/>
    <property type="match status" value="1"/>
</dbReference>
<keyword evidence="12" id="KW-1185">Reference proteome</keyword>
<dbReference type="InterPro" id="IPR001240">
    <property type="entry name" value="PRAI_dom"/>
</dbReference>
<dbReference type="AlphaFoldDB" id="A0A4R2I5B0"/>
<dbReference type="GO" id="GO:0000162">
    <property type="term" value="P:L-tryptophan biosynthetic process"/>
    <property type="evidence" value="ECO:0007669"/>
    <property type="project" value="UniProtKB-UniRule"/>
</dbReference>
<gene>
    <name evidence="9" type="primary">trpF</name>
    <name evidence="11" type="ORF">EV148_108156</name>
</gene>
<dbReference type="PANTHER" id="PTHR42894:SF1">
    <property type="entry name" value="N-(5'-PHOSPHORIBOSYL)ANTHRANILATE ISOMERASE"/>
    <property type="match status" value="1"/>
</dbReference>